<accession>A0ABY3YRA4</accession>
<protein>
    <recommendedName>
        <fullName evidence="3">DUF4468 domain-containing protein</fullName>
    </recommendedName>
</protein>
<dbReference type="Proteomes" id="UP000829476">
    <property type="component" value="Chromosome"/>
</dbReference>
<name>A0ABY3YRA4_9FLAO</name>
<gene>
    <name evidence="1" type="ORF">MQE36_08655</name>
</gene>
<evidence type="ECO:0000313" key="2">
    <source>
        <dbReference type="Proteomes" id="UP000829476"/>
    </source>
</evidence>
<proteinExistence type="predicted"/>
<evidence type="ECO:0008006" key="3">
    <source>
        <dbReference type="Google" id="ProtNLM"/>
    </source>
</evidence>
<reference evidence="1 2" key="1">
    <citation type="journal article" date="2018" name="Int. J. Syst. Evol. Microbiol.">
        <title>Zhouia spongiae sp. nov., isolated from a marine sponge.</title>
        <authorList>
            <person name="Zhuang L."/>
            <person name="Lin B."/>
            <person name="Qin F."/>
            <person name="Luo L."/>
        </authorList>
    </citation>
    <scope>NUCLEOTIDE SEQUENCE [LARGE SCALE GENOMIC DNA]</scope>
    <source>
        <strain evidence="1 2">HN-Y44</strain>
    </source>
</reference>
<keyword evidence="2" id="KW-1185">Reference proteome</keyword>
<dbReference type="EMBL" id="CP094326">
    <property type="protein sequence ID" value="UNZ00395.1"/>
    <property type="molecule type" value="Genomic_DNA"/>
</dbReference>
<sequence length="262" mass="29548">MKKFLIVFLISAYGFAQSSVNEYKYVVVPKKFDFLKEENQYRMNTMTKFLLEESNFNAVYSDEMPADLKNNPCQGLKVDVINDSGLFTTKLKVVLKDCGDRIVYTSEEGKSKIKEYQGAYHEALRGAFKSLKALNYAYQPKEGESVVEVRNTPAAQLTPARTVEKPAEIVREVEASAATVVTNAKLSESDLGTLYAQPIANGYQLVDMTPQVVMFLKATSQQNMFIAQRGALSGTVYQDAGKWYFEYYDGGKLMKEELKIKF</sequence>
<evidence type="ECO:0000313" key="1">
    <source>
        <dbReference type="EMBL" id="UNZ00395.1"/>
    </source>
</evidence>
<dbReference type="RefSeq" id="WP_242938758.1">
    <property type="nucleotide sequence ID" value="NZ_CP094326.1"/>
</dbReference>
<organism evidence="1 2">
    <name type="scientific">Zhouia spongiae</name>
    <dbReference type="NCBI Taxonomy" id="2202721"/>
    <lineage>
        <taxon>Bacteria</taxon>
        <taxon>Pseudomonadati</taxon>
        <taxon>Bacteroidota</taxon>
        <taxon>Flavobacteriia</taxon>
        <taxon>Flavobacteriales</taxon>
        <taxon>Flavobacteriaceae</taxon>
        <taxon>Zhouia</taxon>
    </lineage>
</organism>